<keyword evidence="2" id="KW-0812">Transmembrane</keyword>
<feature type="transmembrane region" description="Helical" evidence="2">
    <location>
        <begin position="50"/>
        <end position="73"/>
    </location>
</feature>
<name>A0A543ACG5_9ACTN</name>
<feature type="region of interest" description="Disordered" evidence="1">
    <location>
        <begin position="123"/>
        <end position="166"/>
    </location>
</feature>
<evidence type="ECO:0000313" key="3">
    <source>
        <dbReference type="EMBL" id="TQL70281.1"/>
    </source>
</evidence>
<protein>
    <submittedName>
        <fullName evidence="3">Putative nucleic acid binding protein</fullName>
    </submittedName>
</protein>
<dbReference type="Pfam" id="PF12869">
    <property type="entry name" value="tRNA_anti-like"/>
    <property type="match status" value="1"/>
</dbReference>
<keyword evidence="2" id="KW-1133">Transmembrane helix</keyword>
<feature type="compositionally biased region" description="Low complexity" evidence="1">
    <location>
        <begin position="132"/>
        <end position="148"/>
    </location>
</feature>
<dbReference type="OrthoDB" id="3831494at2"/>
<evidence type="ECO:0000256" key="1">
    <source>
        <dbReference type="SAM" id="MobiDB-lite"/>
    </source>
</evidence>
<comment type="caution">
    <text evidence="3">The sequence shown here is derived from an EMBL/GenBank/DDBJ whole genome shotgun (WGS) entry which is preliminary data.</text>
</comment>
<dbReference type="AlphaFoldDB" id="A0A543ACG5"/>
<dbReference type="RefSeq" id="WP_141782062.1">
    <property type="nucleotide sequence ID" value="NZ_VFOV01000001.1"/>
</dbReference>
<sequence length="269" mass="28404">MNYSYPPPPAASGVTALDQEIHKAAAEGWTVANRDSYNAVLTKGGKVRHVMHGIISLLTCGVWLWGWAIVGILGARQTMTLTMDASGHVNRQGPKSRAPYLAGVAGLFVILVIVGALIPNEDDASTATDPGESAAQGAGTEAEEAAAPAKDEEKASKPKPKAKAKPTVVDASDLVKEFQDSEFTADKKYKGKTLKITGGVVTTIDAQIFNDEKYDVSFNGGADFEFLSITCSSVADKYLDKLSPGQDVTVVGEFKDGGDLGVEMKSCDF</sequence>
<dbReference type="Proteomes" id="UP000320209">
    <property type="component" value="Unassembled WGS sequence"/>
</dbReference>
<dbReference type="EMBL" id="VFOV01000001">
    <property type="protein sequence ID" value="TQL70281.1"/>
    <property type="molecule type" value="Genomic_DNA"/>
</dbReference>
<dbReference type="InterPro" id="IPR024422">
    <property type="entry name" value="Protein_unknown_function_OB"/>
</dbReference>
<proteinExistence type="predicted"/>
<keyword evidence="2" id="KW-0472">Membrane</keyword>
<accession>A0A543ACG5</accession>
<organism evidence="3 4">
    <name type="scientific">Nocardioides albertanoniae</name>
    <dbReference type="NCBI Taxonomy" id="1175486"/>
    <lineage>
        <taxon>Bacteria</taxon>
        <taxon>Bacillati</taxon>
        <taxon>Actinomycetota</taxon>
        <taxon>Actinomycetes</taxon>
        <taxon>Propionibacteriales</taxon>
        <taxon>Nocardioidaceae</taxon>
        <taxon>Nocardioides</taxon>
    </lineage>
</organism>
<reference evidence="3 4" key="1">
    <citation type="submission" date="2019-06" db="EMBL/GenBank/DDBJ databases">
        <title>Sequencing the genomes of 1000 actinobacteria strains.</title>
        <authorList>
            <person name="Klenk H.-P."/>
        </authorList>
    </citation>
    <scope>NUCLEOTIDE SEQUENCE [LARGE SCALE GENOMIC DNA]</scope>
    <source>
        <strain evidence="3 4">DSM 25218</strain>
    </source>
</reference>
<keyword evidence="4" id="KW-1185">Reference proteome</keyword>
<feature type="transmembrane region" description="Helical" evidence="2">
    <location>
        <begin position="100"/>
        <end position="118"/>
    </location>
</feature>
<evidence type="ECO:0000256" key="2">
    <source>
        <dbReference type="SAM" id="Phobius"/>
    </source>
</evidence>
<gene>
    <name evidence="3" type="ORF">FB381_4211</name>
</gene>
<evidence type="ECO:0000313" key="4">
    <source>
        <dbReference type="Proteomes" id="UP000320209"/>
    </source>
</evidence>